<dbReference type="AlphaFoldDB" id="A0AAE0LJN7"/>
<gene>
    <name evidence="1" type="ORF">CYMTET_5125</name>
</gene>
<accession>A0AAE0LJN7</accession>
<keyword evidence="2" id="KW-1185">Reference proteome</keyword>
<sequence length="220" mass="24906">MHDGDKKVLTYHGDYLYIKPYDNNQTWVVKTKVSKSGVAVVDFNVPGKPGVPPVNLTMTSYTLHWYSVEKIAWEFTDPSGTLAAPGYPLNTWIEVDPSHKAMEYANVRDIDAFDYVVADMHDGDEKRVTIHIQGHSVEIHPYNNTQVWEVDSVFKNSEAVIDFHVPGKPAYPPVNLTARFYDMLRIGSYDKQAIEFYDASGTIAPVGYPVNLWIELPKKP</sequence>
<comment type="caution">
    <text evidence="1">The sequence shown here is derived from an EMBL/GenBank/DDBJ whole genome shotgun (WGS) entry which is preliminary data.</text>
</comment>
<dbReference type="EMBL" id="LGRX02000885">
    <property type="protein sequence ID" value="KAK3287360.1"/>
    <property type="molecule type" value="Genomic_DNA"/>
</dbReference>
<protein>
    <submittedName>
        <fullName evidence="1">Uncharacterized protein</fullName>
    </submittedName>
</protein>
<reference evidence="1 2" key="1">
    <citation type="journal article" date="2015" name="Genome Biol. Evol.">
        <title>Comparative Genomics of a Bacterivorous Green Alga Reveals Evolutionary Causalities and Consequences of Phago-Mixotrophic Mode of Nutrition.</title>
        <authorList>
            <person name="Burns J.A."/>
            <person name="Paasch A."/>
            <person name="Narechania A."/>
            <person name="Kim E."/>
        </authorList>
    </citation>
    <scope>NUCLEOTIDE SEQUENCE [LARGE SCALE GENOMIC DNA]</scope>
    <source>
        <strain evidence="1 2">PLY_AMNH</strain>
    </source>
</reference>
<proteinExistence type="predicted"/>
<evidence type="ECO:0000313" key="1">
    <source>
        <dbReference type="EMBL" id="KAK3287360.1"/>
    </source>
</evidence>
<name>A0AAE0LJN7_9CHLO</name>
<dbReference type="Proteomes" id="UP001190700">
    <property type="component" value="Unassembled WGS sequence"/>
</dbReference>
<organism evidence="1 2">
    <name type="scientific">Cymbomonas tetramitiformis</name>
    <dbReference type="NCBI Taxonomy" id="36881"/>
    <lineage>
        <taxon>Eukaryota</taxon>
        <taxon>Viridiplantae</taxon>
        <taxon>Chlorophyta</taxon>
        <taxon>Pyramimonadophyceae</taxon>
        <taxon>Pyramimonadales</taxon>
        <taxon>Pyramimonadaceae</taxon>
        <taxon>Cymbomonas</taxon>
    </lineage>
</organism>
<evidence type="ECO:0000313" key="2">
    <source>
        <dbReference type="Proteomes" id="UP001190700"/>
    </source>
</evidence>